<dbReference type="GO" id="GO:0005886">
    <property type="term" value="C:plasma membrane"/>
    <property type="evidence" value="ECO:0007669"/>
    <property type="project" value="UniProtKB-SubCell"/>
</dbReference>
<keyword evidence="5 7" id="KW-1133">Transmembrane helix</keyword>
<sequence>MLGVLGVLLAFGVCEAVSRAGIVRRSYLPPASEVLARAVELAGDRAFLDGLGATLRAWALGLGLACAIAIPLGLLLGSVPVVDAAVRAIVEFLRPLPSVALIPLVSLLLGSGTETKVALITYASVWPILFNTVYGLGETDPLAKDTLRAFGFGRLSVLLHVELPGTAPFIAAGIRISAAIALILAVATEILAGFGEGLGIFIAQAGTATDGTRDVLAGVVWAGTLGLVIDGVLVRCERRAFPWTPEHRPRERQARPASASVRGERSAADVSDHEVRP</sequence>
<dbReference type="Gene3D" id="1.10.3720.10">
    <property type="entry name" value="MetI-like"/>
    <property type="match status" value="1"/>
</dbReference>
<accession>A0AAU1ZW57</accession>
<evidence type="ECO:0000256" key="4">
    <source>
        <dbReference type="ARBA" id="ARBA00022692"/>
    </source>
</evidence>
<name>A0AAU1ZW57_9ACTN</name>
<keyword evidence="6 7" id="KW-0472">Membrane</keyword>
<dbReference type="PANTHER" id="PTHR30151">
    <property type="entry name" value="ALKANE SULFONATE ABC TRANSPORTER-RELATED, MEMBRANE SUBUNIT"/>
    <property type="match status" value="1"/>
</dbReference>
<evidence type="ECO:0000256" key="2">
    <source>
        <dbReference type="ARBA" id="ARBA00022448"/>
    </source>
</evidence>
<protein>
    <submittedName>
        <fullName evidence="10">ABC transporter permease</fullName>
    </submittedName>
</protein>
<dbReference type="InterPro" id="IPR000515">
    <property type="entry name" value="MetI-like"/>
</dbReference>
<dbReference type="CDD" id="cd06261">
    <property type="entry name" value="TM_PBP2"/>
    <property type="match status" value="1"/>
</dbReference>
<evidence type="ECO:0000256" key="5">
    <source>
        <dbReference type="ARBA" id="ARBA00022989"/>
    </source>
</evidence>
<feature type="transmembrane region" description="Helical" evidence="7">
    <location>
        <begin position="179"/>
        <end position="203"/>
    </location>
</feature>
<evidence type="ECO:0000256" key="1">
    <source>
        <dbReference type="ARBA" id="ARBA00004651"/>
    </source>
</evidence>
<proteinExistence type="inferred from homology"/>
<comment type="similarity">
    <text evidence="7">Belongs to the binding-protein-dependent transport system permease family.</text>
</comment>
<comment type="subcellular location">
    <subcellularLocation>
        <location evidence="1 7">Cell membrane</location>
        <topology evidence="1 7">Multi-pass membrane protein</topology>
    </subcellularLocation>
</comment>
<evidence type="ECO:0000256" key="8">
    <source>
        <dbReference type="SAM" id="MobiDB-lite"/>
    </source>
</evidence>
<feature type="domain" description="ABC transmembrane type-1" evidence="9">
    <location>
        <begin position="51"/>
        <end position="233"/>
    </location>
</feature>
<dbReference type="AlphaFoldDB" id="A0AAU1ZW57"/>
<organism evidence="10">
    <name type="scientific">Streptomyces sp. NBC_00093</name>
    <dbReference type="NCBI Taxonomy" id="2975649"/>
    <lineage>
        <taxon>Bacteria</taxon>
        <taxon>Bacillati</taxon>
        <taxon>Actinomycetota</taxon>
        <taxon>Actinomycetes</taxon>
        <taxon>Kitasatosporales</taxon>
        <taxon>Streptomycetaceae</taxon>
        <taxon>Streptomyces</taxon>
    </lineage>
</organism>
<keyword evidence="3" id="KW-1003">Cell membrane</keyword>
<gene>
    <name evidence="10" type="ORF">OHA22_09355</name>
</gene>
<evidence type="ECO:0000313" key="10">
    <source>
        <dbReference type="EMBL" id="WTT15715.1"/>
    </source>
</evidence>
<feature type="transmembrane region" description="Helical" evidence="7">
    <location>
        <begin position="215"/>
        <end position="234"/>
    </location>
</feature>
<feature type="compositionally biased region" description="Basic and acidic residues" evidence="8">
    <location>
        <begin position="262"/>
        <end position="277"/>
    </location>
</feature>
<evidence type="ECO:0000259" key="9">
    <source>
        <dbReference type="PROSITE" id="PS50928"/>
    </source>
</evidence>
<keyword evidence="2 7" id="KW-0813">Transport</keyword>
<dbReference type="PROSITE" id="PS50928">
    <property type="entry name" value="ABC_TM1"/>
    <property type="match status" value="1"/>
</dbReference>
<dbReference type="EMBL" id="CP108222">
    <property type="protein sequence ID" value="WTT15715.1"/>
    <property type="molecule type" value="Genomic_DNA"/>
</dbReference>
<dbReference type="InterPro" id="IPR035906">
    <property type="entry name" value="MetI-like_sf"/>
</dbReference>
<evidence type="ECO:0000256" key="3">
    <source>
        <dbReference type="ARBA" id="ARBA00022475"/>
    </source>
</evidence>
<reference evidence="10" key="1">
    <citation type="submission" date="2022-10" db="EMBL/GenBank/DDBJ databases">
        <title>The complete genomes of actinobacterial strains from the NBC collection.</title>
        <authorList>
            <person name="Joergensen T.S."/>
            <person name="Alvarez Arevalo M."/>
            <person name="Sterndorff E.B."/>
            <person name="Faurdal D."/>
            <person name="Vuksanovic O."/>
            <person name="Mourched A.-S."/>
            <person name="Charusanti P."/>
            <person name="Shaw S."/>
            <person name="Blin K."/>
            <person name="Weber T."/>
        </authorList>
    </citation>
    <scope>NUCLEOTIDE SEQUENCE</scope>
    <source>
        <strain evidence="10">NBC_00093</strain>
    </source>
</reference>
<evidence type="ECO:0000256" key="7">
    <source>
        <dbReference type="RuleBase" id="RU363032"/>
    </source>
</evidence>
<dbReference type="Pfam" id="PF00528">
    <property type="entry name" value="BPD_transp_1"/>
    <property type="match status" value="1"/>
</dbReference>
<dbReference type="GO" id="GO:0055085">
    <property type="term" value="P:transmembrane transport"/>
    <property type="evidence" value="ECO:0007669"/>
    <property type="project" value="InterPro"/>
</dbReference>
<dbReference type="SUPFAM" id="SSF161098">
    <property type="entry name" value="MetI-like"/>
    <property type="match status" value="1"/>
</dbReference>
<evidence type="ECO:0000256" key="6">
    <source>
        <dbReference type="ARBA" id="ARBA00023136"/>
    </source>
</evidence>
<keyword evidence="4 7" id="KW-0812">Transmembrane</keyword>
<dbReference type="PANTHER" id="PTHR30151:SF0">
    <property type="entry name" value="ABC TRANSPORTER PERMEASE PROTEIN MJ0413-RELATED"/>
    <property type="match status" value="1"/>
</dbReference>
<feature type="region of interest" description="Disordered" evidence="8">
    <location>
        <begin position="246"/>
        <end position="277"/>
    </location>
</feature>
<feature type="transmembrane region" description="Helical" evidence="7">
    <location>
        <begin position="57"/>
        <end position="80"/>
    </location>
</feature>